<accession>A0A9X6STA7</accession>
<keyword evidence="1" id="KW-0175">Coiled coil</keyword>
<gene>
    <name evidence="2" type="ORF">CON36_32745</name>
</gene>
<name>A0A9X6STA7_BACCE</name>
<feature type="coiled-coil region" evidence="1">
    <location>
        <begin position="6"/>
        <end position="33"/>
    </location>
</feature>
<evidence type="ECO:0000256" key="1">
    <source>
        <dbReference type="SAM" id="Coils"/>
    </source>
</evidence>
<comment type="caution">
    <text evidence="2">The sequence shown here is derived from an EMBL/GenBank/DDBJ whole genome shotgun (WGS) entry which is preliminary data.</text>
</comment>
<proteinExistence type="predicted"/>
<dbReference type="RefSeq" id="WP_098006837.1">
    <property type="nucleotide sequence ID" value="NZ_NVMX01000149.1"/>
</dbReference>
<dbReference type="EMBL" id="NVMX01000149">
    <property type="protein sequence ID" value="PDZ94644.1"/>
    <property type="molecule type" value="Genomic_DNA"/>
</dbReference>
<protein>
    <submittedName>
        <fullName evidence="2">Uncharacterized protein</fullName>
    </submittedName>
</protein>
<reference evidence="2 3" key="1">
    <citation type="submission" date="2017-09" db="EMBL/GenBank/DDBJ databases">
        <title>Large-scale bioinformatics analysis of Bacillus genomes uncovers conserved roles of natural products in bacterial physiology.</title>
        <authorList>
            <consortium name="Agbiome Team Llc"/>
            <person name="Bleich R.M."/>
            <person name="Grubbs K.J."/>
            <person name="Santa Maria K.C."/>
            <person name="Allen S.E."/>
            <person name="Farag S."/>
            <person name="Shank E.A."/>
            <person name="Bowers A."/>
        </authorList>
    </citation>
    <scope>NUCLEOTIDE SEQUENCE [LARGE SCALE GENOMIC DNA]</scope>
    <source>
        <strain evidence="2 3">AFS092789</strain>
    </source>
</reference>
<evidence type="ECO:0000313" key="3">
    <source>
        <dbReference type="Proteomes" id="UP000219922"/>
    </source>
</evidence>
<dbReference type="AlphaFoldDB" id="A0A9X6STA7"/>
<sequence length="241" mass="28670">MNQEIIDSYRKAFDELKQTFESIEQQVKDEATQGVSEFMFHNRFDESQAAVVYLKTLLEQIRFNVDFNEIEHSIQEYNRNMEMLRTNTEPFVVPSLNSNTEETKQVPSSEAFNNNANKTKQFSNSEGFLAFVQQQLPNHKFNIIKVDNNNIELEKNKKHYYMTLVESGLQKEEYFEVLERMNHKKNIGFICNDEKNMKHVQEVTNEWVKLSPEYKTKFLAIHFTTKNRLEKNAEAFETYKY</sequence>
<dbReference type="Proteomes" id="UP000219922">
    <property type="component" value="Unassembled WGS sequence"/>
</dbReference>
<evidence type="ECO:0000313" key="2">
    <source>
        <dbReference type="EMBL" id="PDZ94644.1"/>
    </source>
</evidence>
<organism evidence="2 3">
    <name type="scientific">Bacillus cereus</name>
    <dbReference type="NCBI Taxonomy" id="1396"/>
    <lineage>
        <taxon>Bacteria</taxon>
        <taxon>Bacillati</taxon>
        <taxon>Bacillota</taxon>
        <taxon>Bacilli</taxon>
        <taxon>Bacillales</taxon>
        <taxon>Bacillaceae</taxon>
        <taxon>Bacillus</taxon>
        <taxon>Bacillus cereus group</taxon>
    </lineage>
</organism>